<evidence type="ECO:0000313" key="1">
    <source>
        <dbReference type="EMBL" id="CAG8737061.1"/>
    </source>
</evidence>
<gene>
    <name evidence="1" type="ORF">DERYTH_LOCUS15657</name>
</gene>
<keyword evidence="2" id="KW-1185">Reference proteome</keyword>
<organism evidence="1 2">
    <name type="scientific">Dentiscutata erythropus</name>
    <dbReference type="NCBI Taxonomy" id="1348616"/>
    <lineage>
        <taxon>Eukaryota</taxon>
        <taxon>Fungi</taxon>
        <taxon>Fungi incertae sedis</taxon>
        <taxon>Mucoromycota</taxon>
        <taxon>Glomeromycotina</taxon>
        <taxon>Glomeromycetes</taxon>
        <taxon>Diversisporales</taxon>
        <taxon>Gigasporaceae</taxon>
        <taxon>Dentiscutata</taxon>
    </lineage>
</organism>
<comment type="caution">
    <text evidence="1">The sequence shown here is derived from an EMBL/GenBank/DDBJ whole genome shotgun (WGS) entry which is preliminary data.</text>
</comment>
<proteinExistence type="predicted"/>
<dbReference type="EMBL" id="CAJVPY010012870">
    <property type="protein sequence ID" value="CAG8737061.1"/>
    <property type="molecule type" value="Genomic_DNA"/>
</dbReference>
<evidence type="ECO:0000313" key="2">
    <source>
        <dbReference type="Proteomes" id="UP000789405"/>
    </source>
</evidence>
<name>A0A9N9IIE4_9GLOM</name>
<protein>
    <submittedName>
        <fullName evidence="1">8257_t:CDS:1</fullName>
    </submittedName>
</protein>
<reference evidence="1" key="1">
    <citation type="submission" date="2021-06" db="EMBL/GenBank/DDBJ databases">
        <authorList>
            <person name="Kallberg Y."/>
            <person name="Tangrot J."/>
            <person name="Rosling A."/>
        </authorList>
    </citation>
    <scope>NUCLEOTIDE SEQUENCE</scope>
    <source>
        <strain evidence="1">MA453B</strain>
    </source>
</reference>
<sequence>MRAIIKGLRQLSQNHIERATANTNSKEYKLVDFPIFSGSHDDDPVEWYEAFNRACIKLELKLKEEDITKPMYTTIQVGNNFTQLEDQLIANVKIENINNPLQYQPDDIFRLIQPEMKKIKES</sequence>
<accession>A0A9N9IIE4</accession>
<dbReference type="Proteomes" id="UP000789405">
    <property type="component" value="Unassembled WGS sequence"/>
</dbReference>
<dbReference type="AlphaFoldDB" id="A0A9N9IIE4"/>